<keyword evidence="3" id="KW-1133">Transmembrane helix</keyword>
<dbReference type="Gene3D" id="6.10.250.2950">
    <property type="match status" value="1"/>
</dbReference>
<evidence type="ECO:0000256" key="2">
    <source>
        <dbReference type="SAM" id="MobiDB-lite"/>
    </source>
</evidence>
<evidence type="ECO:0000313" key="6">
    <source>
        <dbReference type="Proteomes" id="UP000299102"/>
    </source>
</evidence>
<dbReference type="InterPro" id="IPR029526">
    <property type="entry name" value="PGBD"/>
</dbReference>
<dbReference type="PANTHER" id="PTHR46599:SF6">
    <property type="entry name" value="DUAL SPECIFICITY PHOSPHATASE 26"/>
    <property type="match status" value="1"/>
</dbReference>
<keyword evidence="3" id="KW-0472">Membrane</keyword>
<dbReference type="EMBL" id="BGZK01000039">
    <property type="protein sequence ID" value="GBP10064.1"/>
    <property type="molecule type" value="Genomic_DNA"/>
</dbReference>
<dbReference type="InterPro" id="IPR009703">
    <property type="entry name" value="Selenoprotein_S"/>
</dbReference>
<dbReference type="GO" id="GO:0006886">
    <property type="term" value="P:intracellular protein transport"/>
    <property type="evidence" value="ECO:0007669"/>
    <property type="project" value="InterPro"/>
</dbReference>
<evidence type="ECO:0000256" key="3">
    <source>
        <dbReference type="SAM" id="Phobius"/>
    </source>
</evidence>
<name>A0A4C1T7F4_EUMVA</name>
<dbReference type="Proteomes" id="UP000299102">
    <property type="component" value="Unassembled WGS sequence"/>
</dbReference>
<proteinExistence type="predicted"/>
<reference evidence="5 6" key="1">
    <citation type="journal article" date="2019" name="Commun. Biol.">
        <title>The bagworm genome reveals a unique fibroin gene that provides high tensile strength.</title>
        <authorList>
            <person name="Kono N."/>
            <person name="Nakamura H."/>
            <person name="Ohtoshi R."/>
            <person name="Tomita M."/>
            <person name="Numata K."/>
            <person name="Arakawa K."/>
        </authorList>
    </citation>
    <scope>NUCLEOTIDE SEQUENCE [LARGE SCALE GENOMIC DNA]</scope>
</reference>
<protein>
    <recommendedName>
        <fullName evidence="4">PiggyBac transposable element-derived protein domain-containing protein</fullName>
    </recommendedName>
</protein>
<keyword evidence="3" id="KW-0812">Transmembrane</keyword>
<accession>A0A4C1T7F4</accession>
<gene>
    <name evidence="5" type="ORF">EVAR_77499_1</name>
</gene>
<sequence length="374" mass="42373">MPPDRFKVIMKFLRFDHRSERSSRLQQDKFALISDVWKKFIENCLSCYKPGENVTVNEQLFSTKEKMKAGHKTKASVNPLLCVSWNLCKYCTLHENVEIDSNHPKKKPKTVTFYNATKYGVDVADQMAKKYSVKTASRRWPVGINSFILYKKMSGTNIKRRNFILSLASELSGKVEIEPRPSETELSPEESTPSTSRSSLQNPESRKRRECYIQKCKNQTNKVCDSCKKPLCGSFSESLAAYGWYALGGVIAFLCAASYLRPVLDKWRQAREDAAYHKDPDRVAKRLEAEQRARELQQQQLAAASARALELQKEREEKKRAEAVERMARYGPSAGGQRLGSKGDDFFPLSHGAEGGSSYRPPKRSACSRGGCGR</sequence>
<evidence type="ECO:0000313" key="5">
    <source>
        <dbReference type="EMBL" id="GBP10064.1"/>
    </source>
</evidence>
<dbReference type="Pfam" id="PF13843">
    <property type="entry name" value="DDE_Tnp_1_7"/>
    <property type="match status" value="1"/>
</dbReference>
<dbReference type="STRING" id="151549.A0A4C1T7F4"/>
<organism evidence="5 6">
    <name type="scientific">Eumeta variegata</name>
    <name type="common">Bagworm moth</name>
    <name type="synonym">Eumeta japonica</name>
    <dbReference type="NCBI Taxonomy" id="151549"/>
    <lineage>
        <taxon>Eukaryota</taxon>
        <taxon>Metazoa</taxon>
        <taxon>Ecdysozoa</taxon>
        <taxon>Arthropoda</taxon>
        <taxon>Hexapoda</taxon>
        <taxon>Insecta</taxon>
        <taxon>Pterygota</taxon>
        <taxon>Neoptera</taxon>
        <taxon>Endopterygota</taxon>
        <taxon>Lepidoptera</taxon>
        <taxon>Glossata</taxon>
        <taxon>Ditrysia</taxon>
        <taxon>Tineoidea</taxon>
        <taxon>Psychidae</taxon>
        <taxon>Oiketicinae</taxon>
        <taxon>Eumeta</taxon>
    </lineage>
</organism>
<dbReference type="PANTHER" id="PTHR46599">
    <property type="entry name" value="PIGGYBAC TRANSPOSABLE ELEMENT-DERIVED PROTEIN 4"/>
    <property type="match status" value="1"/>
</dbReference>
<dbReference type="OrthoDB" id="75792at2759"/>
<dbReference type="Pfam" id="PF06936">
    <property type="entry name" value="Selenoprotein_S"/>
    <property type="match status" value="1"/>
</dbReference>
<feature type="compositionally biased region" description="Low complexity" evidence="2">
    <location>
        <begin position="189"/>
        <end position="200"/>
    </location>
</feature>
<feature type="region of interest" description="Disordered" evidence="2">
    <location>
        <begin position="329"/>
        <end position="374"/>
    </location>
</feature>
<feature type="coiled-coil region" evidence="1">
    <location>
        <begin position="287"/>
        <end position="326"/>
    </location>
</feature>
<feature type="region of interest" description="Disordered" evidence="2">
    <location>
        <begin position="178"/>
        <end position="206"/>
    </location>
</feature>
<keyword evidence="6" id="KW-1185">Reference proteome</keyword>
<feature type="domain" description="PiggyBac transposable element-derived protein" evidence="4">
    <location>
        <begin position="1"/>
        <end position="89"/>
    </location>
</feature>
<evidence type="ECO:0000259" key="4">
    <source>
        <dbReference type="Pfam" id="PF13843"/>
    </source>
</evidence>
<feature type="transmembrane region" description="Helical" evidence="3">
    <location>
        <begin position="242"/>
        <end position="260"/>
    </location>
</feature>
<evidence type="ECO:0000256" key="1">
    <source>
        <dbReference type="SAM" id="Coils"/>
    </source>
</evidence>
<keyword evidence="1" id="KW-0175">Coiled coil</keyword>
<dbReference type="AlphaFoldDB" id="A0A4C1T7F4"/>
<dbReference type="GO" id="GO:0005789">
    <property type="term" value="C:endoplasmic reticulum membrane"/>
    <property type="evidence" value="ECO:0007669"/>
    <property type="project" value="InterPro"/>
</dbReference>
<comment type="caution">
    <text evidence="5">The sequence shown here is derived from an EMBL/GenBank/DDBJ whole genome shotgun (WGS) entry which is preliminary data.</text>
</comment>